<evidence type="ECO:0000259" key="6">
    <source>
        <dbReference type="PROSITE" id="PS50850"/>
    </source>
</evidence>
<feature type="transmembrane region" description="Helical" evidence="5">
    <location>
        <begin position="358"/>
        <end position="378"/>
    </location>
</feature>
<keyword evidence="2 5" id="KW-0812">Transmembrane</keyword>
<dbReference type="InterPro" id="IPR011701">
    <property type="entry name" value="MFS"/>
</dbReference>
<feature type="transmembrane region" description="Helical" evidence="5">
    <location>
        <begin position="173"/>
        <end position="193"/>
    </location>
</feature>
<evidence type="ECO:0000256" key="4">
    <source>
        <dbReference type="ARBA" id="ARBA00023136"/>
    </source>
</evidence>
<protein>
    <submittedName>
        <fullName evidence="7">Slc46a-2</fullName>
    </submittedName>
</protein>
<feature type="transmembrane region" description="Helical" evidence="5">
    <location>
        <begin position="446"/>
        <end position="470"/>
    </location>
</feature>
<evidence type="ECO:0000256" key="1">
    <source>
        <dbReference type="ARBA" id="ARBA00004141"/>
    </source>
</evidence>
<dbReference type="Gene3D" id="1.20.1250.20">
    <property type="entry name" value="MFS general substrate transporter like domains"/>
    <property type="match status" value="1"/>
</dbReference>
<evidence type="ECO:0000313" key="7">
    <source>
        <dbReference type="EMBL" id="AKN21694.1"/>
    </source>
</evidence>
<feature type="transmembrane region" description="Helical" evidence="5">
    <location>
        <begin position="327"/>
        <end position="351"/>
    </location>
</feature>
<organism evidence="7">
    <name type="scientific">Schmidtea mediterranea</name>
    <name type="common">Freshwater planarian flatworm</name>
    <dbReference type="NCBI Taxonomy" id="79327"/>
    <lineage>
        <taxon>Eukaryota</taxon>
        <taxon>Metazoa</taxon>
        <taxon>Spiralia</taxon>
        <taxon>Lophotrochozoa</taxon>
        <taxon>Platyhelminthes</taxon>
        <taxon>Rhabditophora</taxon>
        <taxon>Seriata</taxon>
        <taxon>Tricladida</taxon>
        <taxon>Continenticola</taxon>
        <taxon>Geoplanoidea</taxon>
        <taxon>Dugesiidae</taxon>
        <taxon>Schmidtea</taxon>
    </lineage>
</organism>
<comment type="subcellular location">
    <subcellularLocation>
        <location evidence="1">Membrane</location>
        <topology evidence="1">Multi-pass membrane protein</topology>
    </subcellularLocation>
</comment>
<dbReference type="GO" id="GO:0022857">
    <property type="term" value="F:transmembrane transporter activity"/>
    <property type="evidence" value="ECO:0007669"/>
    <property type="project" value="InterPro"/>
</dbReference>
<proteinExistence type="evidence at transcript level"/>
<feature type="transmembrane region" description="Helical" evidence="5">
    <location>
        <begin position="105"/>
        <end position="128"/>
    </location>
</feature>
<evidence type="ECO:0000256" key="3">
    <source>
        <dbReference type="ARBA" id="ARBA00022989"/>
    </source>
</evidence>
<dbReference type="InterPro" id="IPR020846">
    <property type="entry name" value="MFS_dom"/>
</dbReference>
<dbReference type="PANTHER" id="PTHR23507">
    <property type="entry name" value="ZGC:174356"/>
    <property type="match status" value="1"/>
</dbReference>
<dbReference type="EMBL" id="KT163744">
    <property type="protein sequence ID" value="AKN21694.1"/>
    <property type="molecule type" value="mRNA"/>
</dbReference>
<name>A0A0H3YJM6_SCHMD</name>
<keyword evidence="4 5" id="KW-0472">Membrane</keyword>
<dbReference type="InterPro" id="IPR036259">
    <property type="entry name" value="MFS_trans_sf"/>
</dbReference>
<dbReference type="Pfam" id="PF07690">
    <property type="entry name" value="MFS_1"/>
    <property type="match status" value="1"/>
</dbReference>
<feature type="transmembrane region" description="Helical" evidence="5">
    <location>
        <begin position="140"/>
        <end position="161"/>
    </location>
</feature>
<feature type="transmembrane region" description="Helical" evidence="5">
    <location>
        <begin position="288"/>
        <end position="305"/>
    </location>
</feature>
<feature type="transmembrane region" description="Helical" evidence="5">
    <location>
        <begin position="235"/>
        <end position="254"/>
    </location>
</feature>
<gene>
    <name evidence="7" type="primary">slc46a-2</name>
</gene>
<dbReference type="PROSITE" id="PS50850">
    <property type="entry name" value="MFS"/>
    <property type="match status" value="1"/>
</dbReference>
<keyword evidence="3 5" id="KW-1133">Transmembrane helix</keyword>
<dbReference type="PANTHER" id="PTHR23507:SF1">
    <property type="entry name" value="FI18259P1-RELATED"/>
    <property type="match status" value="1"/>
</dbReference>
<feature type="transmembrane region" description="Helical" evidence="5">
    <location>
        <begin position="384"/>
        <end position="404"/>
    </location>
</feature>
<evidence type="ECO:0000256" key="5">
    <source>
        <dbReference type="SAM" id="Phobius"/>
    </source>
</evidence>
<feature type="transmembrane region" description="Helical" evidence="5">
    <location>
        <begin position="416"/>
        <end position="440"/>
    </location>
</feature>
<dbReference type="AlphaFoldDB" id="A0A0H3YJM6"/>
<reference evidence="7" key="1">
    <citation type="journal article" date="2015" name="Elife">
        <title>Stem cells and fluid flow drive cyst formation in an invertebrate excretory organ.</title>
        <authorList>
            <person name="Thi-Kim Vu H."/>
            <person name="Rink J.C."/>
            <person name="McKinney S.A."/>
            <person name="McClain M."/>
            <person name="Lakshmanaperumal N."/>
            <person name="Alexander R."/>
            <person name="Sanchez Alvarado A."/>
        </authorList>
    </citation>
    <scope>NUCLEOTIDE SEQUENCE</scope>
</reference>
<sequence>MNDDNLGTSRDELLRFSRQRSINDSEIHDKFVESFRSKRRCVTVEPLMLMYVVILYLQMTVMGQYVYYRVGKDLNLTTNGNLAYVCNRNVTGGSEKEKTDKLQEIYTYNTMFIQLSSSIFTILTAPFYSVFSDRFGRKLMFILPGGGAFVKSVIEILIIVYEWPLYIFVITEGFYGLFGGFNFATSLSYSYIADISTQKERTKRMGIMGVLMGLGALLVSLVSGIWIKYRNYKEPYIFTGVVALLCFLYPIFLLKEPPKINDPKKTIISPIEQMKSIVKVYWDKPKEYRALLILVFVLFNFYYVSEMSGLSLSGTYLMSYPICMDTIQLSIFGASNMLALNLGIGITIIFLSKFFSDLFLVFFCLLSGIAYLLQMAFAVSVTQVYIAAASNLFSFSAFPFIRGYMSKRMGPNEQGALFGGLALSETVCGAITKVITIYFYRETFRIFHGMVYLLLTGFSVIACVLILFALPIDRKLKAEEAVINIS</sequence>
<feature type="transmembrane region" description="Helical" evidence="5">
    <location>
        <begin position="47"/>
        <end position="67"/>
    </location>
</feature>
<evidence type="ECO:0000256" key="2">
    <source>
        <dbReference type="ARBA" id="ARBA00022692"/>
    </source>
</evidence>
<dbReference type="SUPFAM" id="SSF103473">
    <property type="entry name" value="MFS general substrate transporter"/>
    <property type="match status" value="1"/>
</dbReference>
<accession>A0A0H3YJM6</accession>
<feature type="transmembrane region" description="Helical" evidence="5">
    <location>
        <begin position="205"/>
        <end position="229"/>
    </location>
</feature>
<feature type="domain" description="Major facilitator superfamily (MFS) profile" evidence="6">
    <location>
        <begin position="44"/>
        <end position="474"/>
    </location>
</feature>
<dbReference type="GO" id="GO:0016020">
    <property type="term" value="C:membrane"/>
    <property type="evidence" value="ECO:0007669"/>
    <property type="project" value="UniProtKB-SubCell"/>
</dbReference>